<name>A0A0V8QIB4_9FIRM</name>
<accession>A0A0V8QIB4</accession>
<evidence type="ECO:0000313" key="1">
    <source>
        <dbReference type="EMBL" id="KSV60288.1"/>
    </source>
</evidence>
<evidence type="ECO:0000313" key="2">
    <source>
        <dbReference type="Proteomes" id="UP000054874"/>
    </source>
</evidence>
<dbReference type="Proteomes" id="UP000054874">
    <property type="component" value="Unassembled WGS sequence"/>
</dbReference>
<keyword evidence="2" id="KW-1185">Reference proteome</keyword>
<dbReference type="EMBL" id="LNAM01000024">
    <property type="protein sequence ID" value="KSV60288.1"/>
    <property type="molecule type" value="Genomic_DNA"/>
</dbReference>
<dbReference type="STRING" id="290052.ASU35_05915"/>
<organism evidence="1 2">
    <name type="scientific">Acetivibrio ethanolgignens</name>
    <dbReference type="NCBI Taxonomy" id="290052"/>
    <lineage>
        <taxon>Bacteria</taxon>
        <taxon>Bacillati</taxon>
        <taxon>Bacillota</taxon>
        <taxon>Clostridia</taxon>
        <taxon>Eubacteriales</taxon>
        <taxon>Oscillospiraceae</taxon>
        <taxon>Acetivibrio</taxon>
    </lineage>
</organism>
<proteinExistence type="predicted"/>
<dbReference type="RefSeq" id="WP_058351489.1">
    <property type="nucleotide sequence ID" value="NZ_CABMMD010000024.1"/>
</dbReference>
<dbReference type="AlphaFoldDB" id="A0A0V8QIB4"/>
<reference evidence="1 2" key="1">
    <citation type="submission" date="2015-11" db="EMBL/GenBank/DDBJ databases">
        <title>Butyribacter intestini gen. nov., sp. nov., a butyric acid-producing bacterium of the family Lachnospiraceae isolated from the human faeces.</title>
        <authorList>
            <person name="Zou Y."/>
            <person name="Xue W."/>
            <person name="Luo G."/>
            <person name="Lv M."/>
        </authorList>
    </citation>
    <scope>NUCLEOTIDE SEQUENCE [LARGE SCALE GENOMIC DNA]</scope>
    <source>
        <strain evidence="1 2">ACET-33324</strain>
    </source>
</reference>
<protein>
    <submittedName>
        <fullName evidence="1">Uncharacterized protein</fullName>
    </submittedName>
</protein>
<comment type="caution">
    <text evidence="1">The sequence shown here is derived from an EMBL/GenBank/DDBJ whole genome shotgun (WGS) entry which is preliminary data.</text>
</comment>
<sequence length="69" mass="8352">MRSTSTITIQDITDKERELVQQHIDSYSAISWDKIYSLWRDSDGKLCIRYKCDSLDIWFHYDTDSGEWW</sequence>
<gene>
    <name evidence="1" type="ORF">ASU35_05915</name>
</gene>